<protein>
    <recommendedName>
        <fullName evidence="2">RWD domain-containing protein</fullName>
    </recommendedName>
</protein>
<feature type="coiled-coil region" evidence="1">
    <location>
        <begin position="96"/>
        <end position="150"/>
    </location>
</feature>
<dbReference type="InterPro" id="IPR011009">
    <property type="entry name" value="Kinase-like_dom_sf"/>
</dbReference>
<evidence type="ECO:0000256" key="1">
    <source>
        <dbReference type="SAM" id="Coils"/>
    </source>
</evidence>
<dbReference type="InterPro" id="IPR006575">
    <property type="entry name" value="RWD_dom"/>
</dbReference>
<evidence type="ECO:0000259" key="2">
    <source>
        <dbReference type="Pfam" id="PF05773"/>
    </source>
</evidence>
<dbReference type="Proteomes" id="UP001222325">
    <property type="component" value="Unassembled WGS sequence"/>
</dbReference>
<dbReference type="AlphaFoldDB" id="A0AAD6TTG3"/>
<dbReference type="InterPro" id="IPR016135">
    <property type="entry name" value="UBQ-conjugating_enzyme/RWD"/>
</dbReference>
<dbReference type="EMBL" id="JARJCN010000064">
    <property type="protein sequence ID" value="KAJ7078717.1"/>
    <property type="molecule type" value="Genomic_DNA"/>
</dbReference>
<dbReference type="Pfam" id="PF05773">
    <property type="entry name" value="RWD"/>
    <property type="match status" value="1"/>
</dbReference>
<dbReference type="SUPFAM" id="SSF54495">
    <property type="entry name" value="UBC-like"/>
    <property type="match status" value="1"/>
</dbReference>
<dbReference type="Gene3D" id="3.10.110.10">
    <property type="entry name" value="Ubiquitin Conjugating Enzyme"/>
    <property type="match status" value="1"/>
</dbReference>
<proteinExistence type="predicted"/>
<sequence length="285" mass="31825">MCAHPVSMSRHPSRPSFPKTYPAKAALTFAIQKPILGISNEQTTTLLHVIQNEARNCRGAEMNFQIFTFCQDWLTSHVVPPVELPGSLAKQMTQHALEEERLRRDKEAAAAEEENERAAQLAQELEAAVKDDVQRQLQAKEQQYESFSEEVVVDGVRFHAVKIFHPCTERLGTSYAADPLKMTFPQTSGSPRPVVLYEASPGSSLRDVLEDCDSIKETRASEYIVQILSALNTVRTADLVHRSKPFPPSIRKVRKVKLSKAVSYTRLLDLHCSNPFGPGISLDSV</sequence>
<evidence type="ECO:0000313" key="4">
    <source>
        <dbReference type="Proteomes" id="UP001222325"/>
    </source>
</evidence>
<dbReference type="SUPFAM" id="SSF56112">
    <property type="entry name" value="Protein kinase-like (PK-like)"/>
    <property type="match status" value="1"/>
</dbReference>
<gene>
    <name evidence="3" type="ORF">B0H15DRAFT_1025779</name>
</gene>
<comment type="caution">
    <text evidence="3">The sequence shown here is derived from an EMBL/GenBank/DDBJ whole genome shotgun (WGS) entry which is preliminary data.</text>
</comment>
<feature type="domain" description="RWD" evidence="2">
    <location>
        <begin position="16"/>
        <end position="74"/>
    </location>
</feature>
<name>A0AAD6TTG3_9AGAR</name>
<reference evidence="3" key="1">
    <citation type="submission" date="2023-03" db="EMBL/GenBank/DDBJ databases">
        <title>Massive genome expansion in bonnet fungi (Mycena s.s.) driven by repeated elements and novel gene families across ecological guilds.</title>
        <authorList>
            <consortium name="Lawrence Berkeley National Laboratory"/>
            <person name="Harder C.B."/>
            <person name="Miyauchi S."/>
            <person name="Viragh M."/>
            <person name="Kuo A."/>
            <person name="Thoen E."/>
            <person name="Andreopoulos B."/>
            <person name="Lu D."/>
            <person name="Skrede I."/>
            <person name="Drula E."/>
            <person name="Henrissat B."/>
            <person name="Morin E."/>
            <person name="Kohler A."/>
            <person name="Barry K."/>
            <person name="LaButti K."/>
            <person name="Morin E."/>
            <person name="Salamov A."/>
            <person name="Lipzen A."/>
            <person name="Mereny Z."/>
            <person name="Hegedus B."/>
            <person name="Baldrian P."/>
            <person name="Stursova M."/>
            <person name="Weitz H."/>
            <person name="Taylor A."/>
            <person name="Grigoriev I.V."/>
            <person name="Nagy L.G."/>
            <person name="Martin F."/>
            <person name="Kauserud H."/>
        </authorList>
    </citation>
    <scope>NUCLEOTIDE SEQUENCE</scope>
    <source>
        <strain evidence="3">CBHHK173m</strain>
    </source>
</reference>
<keyword evidence="1" id="KW-0175">Coiled coil</keyword>
<evidence type="ECO:0000313" key="3">
    <source>
        <dbReference type="EMBL" id="KAJ7078717.1"/>
    </source>
</evidence>
<keyword evidence="4" id="KW-1185">Reference proteome</keyword>
<organism evidence="3 4">
    <name type="scientific">Mycena belliarum</name>
    <dbReference type="NCBI Taxonomy" id="1033014"/>
    <lineage>
        <taxon>Eukaryota</taxon>
        <taxon>Fungi</taxon>
        <taxon>Dikarya</taxon>
        <taxon>Basidiomycota</taxon>
        <taxon>Agaricomycotina</taxon>
        <taxon>Agaricomycetes</taxon>
        <taxon>Agaricomycetidae</taxon>
        <taxon>Agaricales</taxon>
        <taxon>Marasmiineae</taxon>
        <taxon>Mycenaceae</taxon>
        <taxon>Mycena</taxon>
    </lineage>
</organism>
<accession>A0AAD6TTG3</accession>